<evidence type="ECO:0000256" key="4">
    <source>
        <dbReference type="ARBA" id="ARBA00023242"/>
    </source>
</evidence>
<feature type="compositionally biased region" description="Basic residues" evidence="6">
    <location>
        <begin position="982"/>
        <end position="993"/>
    </location>
</feature>
<gene>
    <name evidence="10" type="ORF">CVLEPA_LOCUS8196</name>
</gene>
<name>A0ABP0FF06_CLALP</name>
<feature type="compositionally biased region" description="Basic and acidic residues" evidence="6">
    <location>
        <begin position="1082"/>
        <end position="1092"/>
    </location>
</feature>
<dbReference type="Pfam" id="PF12341">
    <property type="entry name" value="Mcl1_mid"/>
    <property type="match status" value="1"/>
</dbReference>
<feature type="region of interest" description="Disordered" evidence="6">
    <location>
        <begin position="837"/>
        <end position="1046"/>
    </location>
</feature>
<feature type="compositionally biased region" description="Polar residues" evidence="6">
    <location>
        <begin position="1033"/>
        <end position="1044"/>
    </location>
</feature>
<evidence type="ECO:0000256" key="2">
    <source>
        <dbReference type="ARBA" id="ARBA00022574"/>
    </source>
</evidence>
<dbReference type="InterPro" id="IPR019775">
    <property type="entry name" value="WD40_repeat_CS"/>
</dbReference>
<comment type="caution">
    <text evidence="10">The sequence shown here is derived from an EMBL/GenBank/DDBJ whole genome shotgun (WGS) entry which is preliminary data.</text>
</comment>
<evidence type="ECO:0000259" key="8">
    <source>
        <dbReference type="Pfam" id="PF20946"/>
    </source>
</evidence>
<feature type="region of interest" description="Disordered" evidence="6">
    <location>
        <begin position="1080"/>
        <end position="1137"/>
    </location>
</feature>
<keyword evidence="3" id="KW-0677">Repeat</keyword>
<comment type="subcellular location">
    <subcellularLocation>
        <location evidence="1">Nucleus</location>
    </subcellularLocation>
</comment>
<dbReference type="PROSITE" id="PS00678">
    <property type="entry name" value="WD_REPEATS_1"/>
    <property type="match status" value="1"/>
</dbReference>
<dbReference type="SUPFAM" id="SSF50978">
    <property type="entry name" value="WD40 repeat-like"/>
    <property type="match status" value="1"/>
</dbReference>
<evidence type="ECO:0008006" key="12">
    <source>
        <dbReference type="Google" id="ProtNLM"/>
    </source>
</evidence>
<dbReference type="PROSITE" id="PS50294">
    <property type="entry name" value="WD_REPEATS_REGION"/>
    <property type="match status" value="2"/>
</dbReference>
<keyword evidence="2 5" id="KW-0853">WD repeat</keyword>
<dbReference type="InterPro" id="IPR001680">
    <property type="entry name" value="WD40_rpt"/>
</dbReference>
<dbReference type="InterPro" id="IPR055339">
    <property type="entry name" value="HMG-box_WDHD1"/>
</dbReference>
<evidence type="ECO:0000256" key="5">
    <source>
        <dbReference type="PROSITE-ProRule" id="PRU00221"/>
    </source>
</evidence>
<sequence length="1163" mass="128499">MASKAPTIRYAHSEGLTQICYDASGKYLASCGYDGKIRIWKGIDDDEPSVIASGEMAYGLTLRGDTMYVASDNHSVDRFTFPTGEPDGILARFTGNVTYLDVSESRKYVAAGSSDFDIKIVNVESKKQKCYLGHQAPILCVAVDPMDEFLASTSCDGNLKIWEIESEQCIKTIAVLTPSNDIENSESQTRICWRPATGEDVAVPTSTGVSIFTRVTWAKLHSFTTDVTSKPFQCCAFSLCGRFIAAASADGWLVVWDAETQECLRKLQHPLKSSICSVMWNPLENNSLAFSDSRGQVGVLENVILSEQSTKTSAHNDLDALFEEDDDNMIADFVSQEAEEDNMEVDLTKLKKKSRVSNIFCSDDESDVDSKEALSRDLPAIPSTLEVLGNNDDLDLAPPTMPSTNPAKLLEDDDASSVATGAGAPRGTYASLISMQPAFQPGSTPVHLSHRFMVWNAVGIVRAYNDDTENAIDIEFHDAKTHHALHLTNHEQYTLADLSDKAAVLATESTADSTSKLKGVHFSSWDNNKDWTVSMPDGEEIKAVAIGENWLAACTSALHVRLFSLGGTQRQMFSISGPVVAMAAHTDQLLIVYHITQGFGSNQNLGFMLLEVGAGNGCRPRKVVGGQPLPISFGSTLTWLGFTAEGTPATVDSEGSIRLMNREFCYTWVEVASTKKMSKSRHDNHWVVGLHENPQQIRCIMCKGSLYPATLPRPTLAVQPYKMPLCEMDNDRGKLEEEYWRTKLLSSHGNYLTSRGYEPDPEGKQKSQVEVQQLLMRLFALCCKTDQEFRALEICSLMPTSAAVNLAIKYSSRIRKILLAQRLQEVAQEKLQEEHEAALKEQRKMQNVEESEEEEEDFRAEMQAGYSATETEWSNQRYRNAANGKSREKDVSDDDGSDCEAVVSQQMEEEVPKEKNTKPMRSLSSQLAGSRRNPFKKSIDAPTNSPTTTAASSSGSVLDGIKRSVPTSQRRTSSISTEATRKSKGKNNSKKQKTVQPTLFNKLNLTSTPKPKRAGSRTEPEEDESVLKEKNESAQPKTSRNMSGVQLFIEEKLSTIEEENPEMDGIDARKLAIQRFRSLSAEGKKEWNDRAKSKTPSSVEALSTGGKRKRDPDDVNENSPPEESNREEVNPAKSQKVECCETTVNSKLDTKSRLSAFAFTANE</sequence>
<feature type="compositionally biased region" description="Polar residues" evidence="6">
    <location>
        <begin position="994"/>
        <end position="1009"/>
    </location>
</feature>
<dbReference type="PANTHER" id="PTHR19932">
    <property type="entry name" value="WD REPEAT AND HMG-BOX DNA BINDING PROTEIN"/>
    <property type="match status" value="1"/>
</dbReference>
<dbReference type="PANTHER" id="PTHR19932:SF10">
    <property type="entry name" value="WD REPEAT AND HMG-BOX DNA-BINDING PROTEIN 1"/>
    <property type="match status" value="1"/>
</dbReference>
<evidence type="ECO:0000313" key="10">
    <source>
        <dbReference type="EMBL" id="CAK8678263.1"/>
    </source>
</evidence>
<dbReference type="SUPFAM" id="SSF47095">
    <property type="entry name" value="HMG-box"/>
    <property type="match status" value="1"/>
</dbReference>
<dbReference type="CDD" id="cd00200">
    <property type="entry name" value="WD40"/>
    <property type="match status" value="1"/>
</dbReference>
<dbReference type="Proteomes" id="UP001642483">
    <property type="component" value="Unassembled WGS sequence"/>
</dbReference>
<keyword evidence="4" id="KW-0539">Nucleus</keyword>
<feature type="compositionally biased region" description="Polar residues" evidence="6">
    <location>
        <begin position="866"/>
        <end position="878"/>
    </location>
</feature>
<dbReference type="Gene3D" id="2.130.10.10">
    <property type="entry name" value="YVTN repeat-like/Quinoprotein amine dehydrogenase"/>
    <property type="match status" value="3"/>
</dbReference>
<feature type="compositionally biased region" description="Low complexity" evidence="6">
    <location>
        <begin position="941"/>
        <end position="954"/>
    </location>
</feature>
<keyword evidence="11" id="KW-1185">Reference proteome</keyword>
<evidence type="ECO:0000256" key="6">
    <source>
        <dbReference type="SAM" id="MobiDB-lite"/>
    </source>
</evidence>
<feature type="region of interest" description="Disordered" evidence="6">
    <location>
        <begin position="389"/>
        <end position="409"/>
    </location>
</feature>
<dbReference type="InterPro" id="IPR015943">
    <property type="entry name" value="WD40/YVTN_repeat-like_dom_sf"/>
</dbReference>
<protein>
    <recommendedName>
        <fullName evidence="12">WD repeat and HMG-box DNA-binding protein 1</fullName>
    </recommendedName>
</protein>
<feature type="repeat" description="WD" evidence="5">
    <location>
        <begin position="9"/>
        <end position="41"/>
    </location>
</feature>
<accession>A0ABP0FF06</accession>
<evidence type="ECO:0000259" key="7">
    <source>
        <dbReference type="Pfam" id="PF12341"/>
    </source>
</evidence>
<dbReference type="CDD" id="cd21993">
    <property type="entry name" value="HMG-box_WDHD1"/>
    <property type="match status" value="1"/>
</dbReference>
<feature type="compositionally biased region" description="Acidic residues" evidence="6">
    <location>
        <begin position="849"/>
        <end position="858"/>
    </location>
</feature>
<dbReference type="Pfam" id="PF24817">
    <property type="entry name" value="WD40_WDHD1_1st"/>
    <property type="match status" value="1"/>
</dbReference>
<dbReference type="InterPro" id="IPR036910">
    <property type="entry name" value="HMG_box_dom_sf"/>
</dbReference>
<dbReference type="InterPro" id="IPR036322">
    <property type="entry name" value="WD40_repeat_dom_sf"/>
</dbReference>
<feature type="compositionally biased region" description="Basic and acidic residues" evidence="6">
    <location>
        <begin position="837"/>
        <end position="847"/>
    </location>
</feature>
<dbReference type="PROSITE" id="PS50082">
    <property type="entry name" value="WD_REPEATS_2"/>
    <property type="match status" value="2"/>
</dbReference>
<dbReference type="SMART" id="SM00320">
    <property type="entry name" value="WD40"/>
    <property type="match status" value="5"/>
</dbReference>
<dbReference type="Gene3D" id="1.10.30.10">
    <property type="entry name" value="High mobility group box domain"/>
    <property type="match status" value="1"/>
</dbReference>
<organism evidence="10 11">
    <name type="scientific">Clavelina lepadiformis</name>
    <name type="common">Light-bulb sea squirt</name>
    <name type="synonym">Ascidia lepadiformis</name>
    <dbReference type="NCBI Taxonomy" id="159417"/>
    <lineage>
        <taxon>Eukaryota</taxon>
        <taxon>Metazoa</taxon>
        <taxon>Chordata</taxon>
        <taxon>Tunicata</taxon>
        <taxon>Ascidiacea</taxon>
        <taxon>Aplousobranchia</taxon>
        <taxon>Clavelinidae</taxon>
        <taxon>Clavelina</taxon>
    </lineage>
</organism>
<feature type="domain" description="WDHD1/CFT4 second beta-propeller" evidence="7">
    <location>
        <begin position="438"/>
        <end position="725"/>
    </location>
</feature>
<evidence type="ECO:0000256" key="3">
    <source>
        <dbReference type="ARBA" id="ARBA00022737"/>
    </source>
</evidence>
<reference evidence="10 11" key="1">
    <citation type="submission" date="2024-02" db="EMBL/GenBank/DDBJ databases">
        <authorList>
            <person name="Daric V."/>
            <person name="Darras S."/>
        </authorList>
    </citation>
    <scope>NUCLEOTIDE SEQUENCE [LARGE SCALE GENOMIC DNA]</scope>
</reference>
<evidence type="ECO:0000313" key="11">
    <source>
        <dbReference type="Proteomes" id="UP001642483"/>
    </source>
</evidence>
<dbReference type="InterPro" id="IPR022100">
    <property type="entry name" value="WDHD1/CFT4_beta-prop_2nd"/>
</dbReference>
<evidence type="ECO:0000256" key="1">
    <source>
        <dbReference type="ARBA" id="ARBA00004123"/>
    </source>
</evidence>
<dbReference type="Pfam" id="PF20946">
    <property type="entry name" value="Ctf4_C"/>
    <property type="match status" value="1"/>
</dbReference>
<feature type="compositionally biased region" description="Basic and acidic residues" evidence="6">
    <location>
        <begin position="1123"/>
        <end position="1137"/>
    </location>
</feature>
<proteinExistence type="predicted"/>
<feature type="domain" description="WDHD1/CFT4 helical bundle" evidence="8">
    <location>
        <begin position="733"/>
        <end position="833"/>
    </location>
</feature>
<evidence type="ECO:0000259" key="9">
    <source>
        <dbReference type="Pfam" id="PF24817"/>
    </source>
</evidence>
<dbReference type="InterPro" id="IPR048591">
    <property type="entry name" value="WDHD1/CFT4_hel"/>
</dbReference>
<dbReference type="InterPro" id="IPR057646">
    <property type="entry name" value="WD40_WDHD1_1st"/>
</dbReference>
<feature type="compositionally biased region" description="Polar residues" evidence="6">
    <location>
        <begin position="965"/>
        <end position="978"/>
    </location>
</feature>
<dbReference type="EMBL" id="CAWYQH010000046">
    <property type="protein sequence ID" value="CAK8678263.1"/>
    <property type="molecule type" value="Genomic_DNA"/>
</dbReference>
<feature type="domain" description="WDHD1 first WD40" evidence="9">
    <location>
        <begin position="9"/>
        <end position="299"/>
    </location>
</feature>
<feature type="repeat" description="WD" evidence="5">
    <location>
        <begin position="131"/>
        <end position="172"/>
    </location>
</feature>